<dbReference type="AlphaFoldDB" id="A0A498K1D5"/>
<dbReference type="Pfam" id="PF14571">
    <property type="entry name" value="Di19_C"/>
    <property type="match status" value="1"/>
</dbReference>
<sequence>MSSFAAARSVLRSSAARTTVASRLASAARPKPASSPFRIPKPTQSLSAPRIFRSPVELSCCVETMLPYHTATASALLTSMLSVSQRSYGWTSEALAPDRIESNRFESSRIRLQWTPSSGPPASPPPNANRLSIDDFEVEDEVRPDFPCPYCYEDFDIASLCSHLEDEHSCESKVTRRRRLRRVAIPNSQALSLLGRDLREAHLQVLLGSGGYRSENANVSNAAATDPFLSSLILNFPASGADEISKSVVTTTEDTSAKNAVPSHIWKSSFDPSLSYEEREKRIRQATGRAGFVQDLFLSTLLASFKLFNITSLFHTFYVRPHIRSLHSLQNPLPQLLYLPFKHLQTSLHFSTEAKTLNPNFTPTSVSYSKLLSQCTASKSVAVGREIHAHMIRFGCSEDPNLPNHLVDLYSKCRFFGHARKLVDESPEPDLVSWSALISGYAQNGLGKESLSAFREMHSLGVKCNEFTFPSVLKACSITRDLGLGKQVHAVALFTGFEYDEFVANTLVVMYAKCREFGDSRRLFDAIPERNVVSWNALFSCYVQSDFHGESMDLFQEMILSGVRPNEYSLSRRINACTGLGDGSHGRKIHGLEDAATVFEKIAQPDIVSWNAVIAGCVLHEYHDRALKFFRQMKGSGIRPNMFTLSSALKACAGLGSKKLGRQLHSFLIKMDTESDSFVNVGLIDMYCKCEMMKGSF</sequence>
<protein>
    <submittedName>
        <fullName evidence="6">Uncharacterized protein</fullName>
    </submittedName>
</protein>
<dbReference type="InterPro" id="IPR046960">
    <property type="entry name" value="PPR_At4g14850-like_plant"/>
</dbReference>
<dbReference type="GO" id="GO:0009451">
    <property type="term" value="P:RNA modification"/>
    <property type="evidence" value="ECO:0007669"/>
    <property type="project" value="InterPro"/>
</dbReference>
<dbReference type="GO" id="GO:0003723">
    <property type="term" value="F:RNA binding"/>
    <property type="evidence" value="ECO:0007669"/>
    <property type="project" value="InterPro"/>
</dbReference>
<feature type="compositionally biased region" description="Low complexity" evidence="3">
    <location>
        <begin position="22"/>
        <end position="38"/>
    </location>
</feature>
<gene>
    <name evidence="6" type="ORF">DVH24_011486</name>
</gene>
<dbReference type="InterPro" id="IPR008598">
    <property type="entry name" value="Di19_Zn-bd"/>
</dbReference>
<dbReference type="PROSITE" id="PS51375">
    <property type="entry name" value="PPR"/>
    <property type="match status" value="3"/>
</dbReference>
<keyword evidence="7" id="KW-1185">Reference proteome</keyword>
<organism evidence="6 7">
    <name type="scientific">Malus domestica</name>
    <name type="common">Apple</name>
    <name type="synonym">Pyrus malus</name>
    <dbReference type="NCBI Taxonomy" id="3750"/>
    <lineage>
        <taxon>Eukaryota</taxon>
        <taxon>Viridiplantae</taxon>
        <taxon>Streptophyta</taxon>
        <taxon>Embryophyta</taxon>
        <taxon>Tracheophyta</taxon>
        <taxon>Spermatophyta</taxon>
        <taxon>Magnoliopsida</taxon>
        <taxon>eudicotyledons</taxon>
        <taxon>Gunneridae</taxon>
        <taxon>Pentapetalae</taxon>
        <taxon>rosids</taxon>
        <taxon>fabids</taxon>
        <taxon>Rosales</taxon>
        <taxon>Rosaceae</taxon>
        <taxon>Amygdaloideae</taxon>
        <taxon>Maleae</taxon>
        <taxon>Malus</taxon>
    </lineage>
</organism>
<feature type="domain" description="Di19 C-terminal" evidence="5">
    <location>
        <begin position="191"/>
        <end position="301"/>
    </location>
</feature>
<feature type="repeat" description="PPR" evidence="2">
    <location>
        <begin position="531"/>
        <end position="565"/>
    </location>
</feature>
<dbReference type="Proteomes" id="UP000290289">
    <property type="component" value="Chromosome 5"/>
</dbReference>
<dbReference type="InterPro" id="IPR002885">
    <property type="entry name" value="PPR_rpt"/>
</dbReference>
<comment type="caution">
    <text evidence="6">The sequence shown here is derived from an EMBL/GenBank/DDBJ whole genome shotgun (WGS) entry which is preliminary data.</text>
</comment>
<dbReference type="PANTHER" id="PTHR24015">
    <property type="entry name" value="OS07G0578800 PROTEIN-RELATED"/>
    <property type="match status" value="1"/>
</dbReference>
<dbReference type="FunFam" id="1.25.40.10:FF:000227">
    <property type="entry name" value="Pentatricopeptide repeat-containing protein At3g13880"/>
    <property type="match status" value="1"/>
</dbReference>
<dbReference type="InterPro" id="IPR011990">
    <property type="entry name" value="TPR-like_helical_dom_sf"/>
</dbReference>
<accession>A0A498K1D5</accession>
<dbReference type="STRING" id="3750.A0A498K1D5"/>
<proteinExistence type="predicted"/>
<reference evidence="6 7" key="1">
    <citation type="submission" date="2018-10" db="EMBL/GenBank/DDBJ databases">
        <title>A high-quality apple genome assembly.</title>
        <authorList>
            <person name="Hu J."/>
        </authorList>
    </citation>
    <scope>NUCLEOTIDE SEQUENCE [LARGE SCALE GENOMIC DNA]</scope>
    <source>
        <strain evidence="7">cv. HFTH1</strain>
        <tissue evidence="6">Young leaf</tissue>
    </source>
</reference>
<feature type="repeat" description="PPR" evidence="2">
    <location>
        <begin position="430"/>
        <end position="464"/>
    </location>
</feature>
<evidence type="ECO:0000313" key="7">
    <source>
        <dbReference type="Proteomes" id="UP000290289"/>
    </source>
</evidence>
<dbReference type="EMBL" id="RDQH01000331">
    <property type="protein sequence ID" value="RXH99161.1"/>
    <property type="molecule type" value="Genomic_DNA"/>
</dbReference>
<dbReference type="Pfam" id="PF13041">
    <property type="entry name" value="PPR_2"/>
    <property type="match status" value="3"/>
</dbReference>
<evidence type="ECO:0000256" key="1">
    <source>
        <dbReference type="ARBA" id="ARBA00022737"/>
    </source>
</evidence>
<name>A0A498K1D5_MALDO</name>
<feature type="repeat" description="PPR" evidence="2">
    <location>
        <begin position="606"/>
        <end position="640"/>
    </location>
</feature>
<keyword evidence="1" id="KW-0677">Repeat</keyword>
<dbReference type="PANTHER" id="PTHR24015:SF739">
    <property type="entry name" value="OS03G0644200 PROTEIN"/>
    <property type="match status" value="1"/>
</dbReference>
<feature type="region of interest" description="Disordered" evidence="3">
    <location>
        <begin position="22"/>
        <end position="42"/>
    </location>
</feature>
<evidence type="ECO:0000259" key="4">
    <source>
        <dbReference type="Pfam" id="PF05605"/>
    </source>
</evidence>
<evidence type="ECO:0000259" key="5">
    <source>
        <dbReference type="Pfam" id="PF14571"/>
    </source>
</evidence>
<dbReference type="Pfam" id="PF05605">
    <property type="entry name" value="zf-Di19"/>
    <property type="match status" value="1"/>
</dbReference>
<evidence type="ECO:0000256" key="3">
    <source>
        <dbReference type="SAM" id="MobiDB-lite"/>
    </source>
</evidence>
<dbReference type="NCBIfam" id="TIGR00756">
    <property type="entry name" value="PPR"/>
    <property type="match status" value="3"/>
</dbReference>
<feature type="domain" description="Di19 zinc-binding" evidence="4">
    <location>
        <begin position="145"/>
        <end position="174"/>
    </location>
</feature>
<dbReference type="InterPro" id="IPR027935">
    <property type="entry name" value="Di19_C"/>
</dbReference>
<evidence type="ECO:0000313" key="6">
    <source>
        <dbReference type="EMBL" id="RXH99161.1"/>
    </source>
</evidence>
<dbReference type="FunFam" id="1.25.40.10:FF:000578">
    <property type="entry name" value="Pentatricopeptide repeat-containing protein"/>
    <property type="match status" value="1"/>
</dbReference>
<evidence type="ECO:0000256" key="2">
    <source>
        <dbReference type="PROSITE-ProRule" id="PRU00708"/>
    </source>
</evidence>
<dbReference type="Gene3D" id="1.25.40.10">
    <property type="entry name" value="Tetratricopeptide repeat domain"/>
    <property type="match status" value="3"/>
</dbReference>